<dbReference type="AlphaFoldDB" id="A0A139ADM3"/>
<evidence type="ECO:0000256" key="4">
    <source>
        <dbReference type="ARBA" id="ARBA00012142"/>
    </source>
</evidence>
<evidence type="ECO:0000256" key="12">
    <source>
        <dbReference type="ARBA" id="ARBA00023317"/>
    </source>
</evidence>
<feature type="domain" description="Pyruvate kinase barrel" evidence="16">
    <location>
        <begin position="292"/>
        <end position="401"/>
    </location>
</feature>
<dbReference type="InterPro" id="IPR040442">
    <property type="entry name" value="Pyrv_kinase-like_dom_sf"/>
</dbReference>
<evidence type="ECO:0000256" key="7">
    <source>
        <dbReference type="ARBA" id="ARBA00022741"/>
    </source>
</evidence>
<keyword evidence="11 14" id="KW-0324">Glycolysis</keyword>
<dbReference type="InterPro" id="IPR015806">
    <property type="entry name" value="Pyrv_Knase_insert_dom_sf"/>
</dbReference>
<evidence type="ECO:0000313" key="18">
    <source>
        <dbReference type="EMBL" id="KXS14926.1"/>
    </source>
</evidence>
<comment type="cofactor">
    <cofactor evidence="1">
        <name>K(+)</name>
        <dbReference type="ChEBI" id="CHEBI:29103"/>
    </cofactor>
</comment>
<evidence type="ECO:0000256" key="1">
    <source>
        <dbReference type="ARBA" id="ARBA00001958"/>
    </source>
</evidence>
<accession>A0A139ADM3</accession>
<proteinExistence type="inferred from homology"/>
<keyword evidence="9" id="KW-0067">ATP-binding</keyword>
<dbReference type="GO" id="GO:0004743">
    <property type="term" value="F:pyruvate kinase activity"/>
    <property type="evidence" value="ECO:0007669"/>
    <property type="project" value="UniProtKB-EC"/>
</dbReference>
<dbReference type="GO" id="GO:0005524">
    <property type="term" value="F:ATP binding"/>
    <property type="evidence" value="ECO:0007669"/>
    <property type="project" value="UniProtKB-KW"/>
</dbReference>
<dbReference type="Pfam" id="PF02887">
    <property type="entry name" value="PK_C"/>
    <property type="match status" value="1"/>
</dbReference>
<keyword evidence="7" id="KW-0547">Nucleotide-binding</keyword>
<keyword evidence="19" id="KW-1185">Reference proteome</keyword>
<dbReference type="SUPFAM" id="SSF51621">
    <property type="entry name" value="Phosphoenolpyruvate/pyruvate domain"/>
    <property type="match status" value="1"/>
</dbReference>
<evidence type="ECO:0000259" key="17">
    <source>
        <dbReference type="Pfam" id="PF02887"/>
    </source>
</evidence>
<dbReference type="Gene3D" id="3.40.1380.20">
    <property type="entry name" value="Pyruvate kinase, C-terminal domain"/>
    <property type="match status" value="1"/>
</dbReference>
<evidence type="ECO:0000256" key="10">
    <source>
        <dbReference type="ARBA" id="ARBA00022842"/>
    </source>
</evidence>
<evidence type="ECO:0000313" key="19">
    <source>
        <dbReference type="Proteomes" id="UP000070544"/>
    </source>
</evidence>
<dbReference type="OMA" id="SHMGAMF"/>
<dbReference type="OrthoDB" id="108365at2759"/>
<dbReference type="EMBL" id="KQ965765">
    <property type="protein sequence ID" value="KXS14926.1"/>
    <property type="molecule type" value="Genomic_DNA"/>
</dbReference>
<evidence type="ECO:0000256" key="6">
    <source>
        <dbReference type="ARBA" id="ARBA00022723"/>
    </source>
</evidence>
<protein>
    <recommendedName>
        <fullName evidence="4 14">Pyruvate kinase</fullName>
        <ecNumber evidence="4 14">2.7.1.40</ecNumber>
    </recommendedName>
</protein>
<dbReference type="GO" id="GO:0030955">
    <property type="term" value="F:potassium ion binding"/>
    <property type="evidence" value="ECO:0007669"/>
    <property type="project" value="InterPro"/>
</dbReference>
<comment type="pathway">
    <text evidence="2 14">Carbohydrate degradation; glycolysis; pyruvate from D-glyceraldehyde 3-phosphate: step 5/5.</text>
</comment>
<feature type="region of interest" description="Disordered" evidence="15">
    <location>
        <begin position="1"/>
        <end position="23"/>
    </location>
</feature>
<sequence>MSATPSQPADNKPSSWALELSEEERKKRRTKVVATLGPASTPKIRELILAGVNVFRLNFSHITDPNTQILPALLDIRKYSRELRTSVAILADMSGPKIRCNDFDTPTHSIKVAKGQKLRLLNSPNPGTDASADGKTLASFTTSITQVVHQLEAGHRIMLDDGQLLLRVVSRVSQDELICEALNQWELKSRKGINVPDVRLAVPAVTEKDKKDLKFAWDMRVEYVAESFVQREQDVVLMRRYMEEFRKEELARIEKEGGQIHPDPKDYPGELDHDEPVEGGKLLVNLKIWRPQIIAKIETPHALDDIDDIVHQADGIMVARGDLGVEIPLPKVPLAQKMLIAKANAAEKPVITATQMLESMIEAPNPTRAEVSDVANAVFDGTDAVMLSAETASGHYPIEAVRYMATIARHAELSLAASRRPFDPRSQPHYHSARFGQLPRPVPDEFGHAIADAAVAGAEQAKAEAILVFTATGYMARLVSKRRPHTKVLAVTGSRSVYRRMQLIWGVTPIYSRALRAPTAHEQTKPANIDRDVKEEDEMYDEDAAARDHIAARNLSRAESVGHSSALPSVVGSVGPGLSTELVLAQVERDVIESAGLHPGAVVVIAAGFFADFPGLSCTIRIARMGDVEKVVVSRVWGDGMRKAADKAREKALSGELNERKDASAQ</sequence>
<dbReference type="InterPro" id="IPR015795">
    <property type="entry name" value="Pyrv_Knase_C"/>
</dbReference>
<dbReference type="EC" id="2.7.1.40" evidence="4 14"/>
<dbReference type="Pfam" id="PF00224">
    <property type="entry name" value="PK"/>
    <property type="match status" value="2"/>
</dbReference>
<comment type="similarity">
    <text evidence="3 14">Belongs to the pyruvate kinase family.</text>
</comment>
<evidence type="ECO:0000256" key="14">
    <source>
        <dbReference type="RuleBase" id="RU000504"/>
    </source>
</evidence>
<dbReference type="Gene3D" id="2.40.33.10">
    <property type="entry name" value="PK beta-barrel domain-like"/>
    <property type="match status" value="1"/>
</dbReference>
<keyword evidence="6" id="KW-0479">Metal-binding</keyword>
<organism evidence="18 19">
    <name type="scientific">Gonapodya prolifera (strain JEL478)</name>
    <name type="common">Monoblepharis prolifera</name>
    <dbReference type="NCBI Taxonomy" id="1344416"/>
    <lineage>
        <taxon>Eukaryota</taxon>
        <taxon>Fungi</taxon>
        <taxon>Fungi incertae sedis</taxon>
        <taxon>Chytridiomycota</taxon>
        <taxon>Chytridiomycota incertae sedis</taxon>
        <taxon>Monoblepharidomycetes</taxon>
        <taxon>Monoblepharidales</taxon>
        <taxon>Gonapodyaceae</taxon>
        <taxon>Gonapodya</taxon>
    </lineage>
</organism>
<dbReference type="GO" id="GO:0000287">
    <property type="term" value="F:magnesium ion binding"/>
    <property type="evidence" value="ECO:0007669"/>
    <property type="project" value="InterPro"/>
</dbReference>
<dbReference type="SUPFAM" id="SSF50800">
    <property type="entry name" value="PK beta-barrel domain-like"/>
    <property type="match status" value="1"/>
</dbReference>
<dbReference type="InterPro" id="IPR036918">
    <property type="entry name" value="Pyrv_Knase_C_sf"/>
</dbReference>
<keyword evidence="12 18" id="KW-0670">Pyruvate</keyword>
<dbReference type="UniPathway" id="UPA00109">
    <property type="reaction ID" value="UER00188"/>
</dbReference>
<dbReference type="InterPro" id="IPR011037">
    <property type="entry name" value="Pyrv_Knase-like_insert_dom_sf"/>
</dbReference>
<dbReference type="Proteomes" id="UP000070544">
    <property type="component" value="Unassembled WGS sequence"/>
</dbReference>
<dbReference type="InterPro" id="IPR015793">
    <property type="entry name" value="Pyrv_Knase_brl"/>
</dbReference>
<gene>
    <name evidence="18" type="ORF">M427DRAFT_123890</name>
</gene>
<comment type="catalytic activity">
    <reaction evidence="13 14">
        <text>pyruvate + ATP = phosphoenolpyruvate + ADP + H(+)</text>
        <dbReference type="Rhea" id="RHEA:18157"/>
        <dbReference type="ChEBI" id="CHEBI:15361"/>
        <dbReference type="ChEBI" id="CHEBI:15378"/>
        <dbReference type="ChEBI" id="CHEBI:30616"/>
        <dbReference type="ChEBI" id="CHEBI:58702"/>
        <dbReference type="ChEBI" id="CHEBI:456216"/>
        <dbReference type="EC" id="2.7.1.40"/>
    </reaction>
</comment>
<feature type="domain" description="Pyruvate kinase barrel" evidence="16">
    <location>
        <begin position="28"/>
        <end position="255"/>
    </location>
</feature>
<dbReference type="Gene3D" id="3.20.20.60">
    <property type="entry name" value="Phosphoenolpyruvate-binding domains"/>
    <property type="match status" value="2"/>
</dbReference>
<evidence type="ECO:0000256" key="13">
    <source>
        <dbReference type="ARBA" id="ARBA00048152"/>
    </source>
</evidence>
<feature type="domain" description="Pyruvate kinase C-terminal" evidence="17">
    <location>
        <begin position="448"/>
        <end position="517"/>
    </location>
</feature>
<evidence type="ECO:0000256" key="3">
    <source>
        <dbReference type="ARBA" id="ARBA00008663"/>
    </source>
</evidence>
<dbReference type="PRINTS" id="PR01050">
    <property type="entry name" value="PYRUVTKNASE"/>
</dbReference>
<evidence type="ECO:0000256" key="15">
    <source>
        <dbReference type="SAM" id="MobiDB-lite"/>
    </source>
</evidence>
<evidence type="ECO:0000256" key="9">
    <source>
        <dbReference type="ARBA" id="ARBA00022840"/>
    </source>
</evidence>
<evidence type="ECO:0000256" key="5">
    <source>
        <dbReference type="ARBA" id="ARBA00022679"/>
    </source>
</evidence>
<dbReference type="InterPro" id="IPR015813">
    <property type="entry name" value="Pyrv/PenolPyrv_kinase-like_dom"/>
</dbReference>
<evidence type="ECO:0000256" key="2">
    <source>
        <dbReference type="ARBA" id="ARBA00004997"/>
    </source>
</evidence>
<dbReference type="SUPFAM" id="SSF52935">
    <property type="entry name" value="PK C-terminal domain-like"/>
    <property type="match status" value="1"/>
</dbReference>
<keyword evidence="8 14" id="KW-0418">Kinase</keyword>
<name>A0A139ADM3_GONPJ</name>
<keyword evidence="5 14" id="KW-0808">Transferase</keyword>
<feature type="compositionally biased region" description="Polar residues" evidence="15">
    <location>
        <begin position="1"/>
        <end position="14"/>
    </location>
</feature>
<dbReference type="STRING" id="1344416.A0A139ADM3"/>
<dbReference type="InterPro" id="IPR001697">
    <property type="entry name" value="Pyr_Knase"/>
</dbReference>
<reference evidence="18 19" key="1">
    <citation type="journal article" date="2015" name="Genome Biol. Evol.">
        <title>Phylogenomic analyses indicate that early fungi evolved digesting cell walls of algal ancestors of land plants.</title>
        <authorList>
            <person name="Chang Y."/>
            <person name="Wang S."/>
            <person name="Sekimoto S."/>
            <person name="Aerts A.L."/>
            <person name="Choi C."/>
            <person name="Clum A."/>
            <person name="LaButti K.M."/>
            <person name="Lindquist E.A."/>
            <person name="Yee Ngan C."/>
            <person name="Ohm R.A."/>
            <person name="Salamov A.A."/>
            <person name="Grigoriev I.V."/>
            <person name="Spatafora J.W."/>
            <person name="Berbee M.L."/>
        </authorList>
    </citation>
    <scope>NUCLEOTIDE SEQUENCE [LARGE SCALE GENOMIC DNA]</scope>
    <source>
        <strain evidence="18 19">JEL478</strain>
    </source>
</reference>
<keyword evidence="10 14" id="KW-0460">Magnesium</keyword>
<evidence type="ECO:0000259" key="16">
    <source>
        <dbReference type="Pfam" id="PF00224"/>
    </source>
</evidence>
<dbReference type="GO" id="GO:0016301">
    <property type="term" value="F:kinase activity"/>
    <property type="evidence" value="ECO:0007669"/>
    <property type="project" value="UniProtKB-KW"/>
</dbReference>
<evidence type="ECO:0000256" key="11">
    <source>
        <dbReference type="ARBA" id="ARBA00023152"/>
    </source>
</evidence>
<evidence type="ECO:0000256" key="8">
    <source>
        <dbReference type="ARBA" id="ARBA00022777"/>
    </source>
</evidence>
<dbReference type="PANTHER" id="PTHR11817">
    <property type="entry name" value="PYRUVATE KINASE"/>
    <property type="match status" value="1"/>
</dbReference>